<evidence type="ECO:0000256" key="2">
    <source>
        <dbReference type="ARBA" id="ARBA00010944"/>
    </source>
</evidence>
<reference evidence="8 9" key="1">
    <citation type="submission" date="2016-11" db="EMBL/GenBank/DDBJ databases">
        <title>Mixed transmission modes and dynamic genome evolution in an obligate animal-bacterial symbiosis.</title>
        <authorList>
            <person name="Russell S.L."/>
            <person name="Corbett-Detig R.B."/>
            <person name="Cavanaugh C.M."/>
        </authorList>
    </citation>
    <scope>NUCLEOTIDE SEQUENCE [LARGE SCALE GENOMIC DNA]</scope>
    <source>
        <strain evidence="8">MA-KB16</strain>
    </source>
</reference>
<dbReference type="EC" id="1.1.1.133" evidence="3 6"/>
<dbReference type="PANTHER" id="PTHR10491">
    <property type="entry name" value="DTDP-4-DEHYDRORHAMNOSE REDUCTASE"/>
    <property type="match status" value="1"/>
</dbReference>
<dbReference type="NCBIfam" id="TIGR01214">
    <property type="entry name" value="rmlD"/>
    <property type="match status" value="1"/>
</dbReference>
<sequence>MPLGSVIALGQQQMNLADSDQVRTVIRDINPAVIVNAAAYTAVDKAEDEAELVMQVNATAPVIMAEEASRSGALLVHYSTDYVFNGSKQDAWTETDQPDPINLYGKSKLEADLAITASSSDHLVFRTSWVYASRGQNFLLTMARLIREHNKLNIVDDQVGAPTWARLIAETTAIAVQQSLQQKSRDEFQSELLHLASSGETSWFGFASAIRAIISAREGANVQLAELEAINSSEYPVQAARPANSRLDCRRLEQRFGLALPDWKRALELCMDEKQN</sequence>
<evidence type="ECO:0000256" key="1">
    <source>
        <dbReference type="ARBA" id="ARBA00004781"/>
    </source>
</evidence>
<dbReference type="Proteomes" id="UP000190962">
    <property type="component" value="Unassembled WGS sequence"/>
</dbReference>
<dbReference type="InterPro" id="IPR029903">
    <property type="entry name" value="RmlD-like-bd"/>
</dbReference>
<keyword evidence="6" id="KW-0521">NADP</keyword>
<organism evidence="8 9">
    <name type="scientific">Solemya velum gill symbiont</name>
    <dbReference type="NCBI Taxonomy" id="2340"/>
    <lineage>
        <taxon>Bacteria</taxon>
        <taxon>Pseudomonadati</taxon>
        <taxon>Pseudomonadota</taxon>
        <taxon>Gammaproteobacteria</taxon>
        <taxon>sulfur-oxidizing symbionts</taxon>
    </lineage>
</organism>
<dbReference type="EMBL" id="MPNX01000019">
    <property type="protein sequence ID" value="OOY34249.1"/>
    <property type="molecule type" value="Genomic_DNA"/>
</dbReference>
<name>A0A1T2F7S6_SOVGS</name>
<dbReference type="UniPathway" id="UPA00124"/>
<dbReference type="GO" id="GO:0008831">
    <property type="term" value="F:dTDP-4-dehydrorhamnose reductase activity"/>
    <property type="evidence" value="ECO:0007669"/>
    <property type="project" value="UniProtKB-EC"/>
</dbReference>
<dbReference type="GO" id="GO:0005829">
    <property type="term" value="C:cytosol"/>
    <property type="evidence" value="ECO:0007669"/>
    <property type="project" value="TreeGrafter"/>
</dbReference>
<proteinExistence type="inferred from homology"/>
<dbReference type="Pfam" id="PF04321">
    <property type="entry name" value="RmlD_sub_bind"/>
    <property type="match status" value="1"/>
</dbReference>
<dbReference type="GO" id="GO:0009243">
    <property type="term" value="P:O antigen biosynthetic process"/>
    <property type="evidence" value="ECO:0007669"/>
    <property type="project" value="UniProtKB-UniPathway"/>
</dbReference>
<comment type="similarity">
    <text evidence="2 6">Belongs to the dTDP-4-dehydrorhamnose reductase family.</text>
</comment>
<comment type="cofactor">
    <cofactor evidence="6">
        <name>Mg(2+)</name>
        <dbReference type="ChEBI" id="CHEBI:18420"/>
    </cofactor>
    <text evidence="6">Binds 1 Mg(2+) ion per monomer.</text>
</comment>
<dbReference type="PANTHER" id="PTHR10491:SF4">
    <property type="entry name" value="METHIONINE ADENOSYLTRANSFERASE 2 SUBUNIT BETA"/>
    <property type="match status" value="1"/>
</dbReference>
<dbReference type="SUPFAM" id="SSF51735">
    <property type="entry name" value="NAD(P)-binding Rossmann-fold domains"/>
    <property type="match status" value="1"/>
</dbReference>
<dbReference type="Gene3D" id="3.40.50.720">
    <property type="entry name" value="NAD(P)-binding Rossmann-like Domain"/>
    <property type="match status" value="1"/>
</dbReference>
<dbReference type="Gene3D" id="3.90.25.10">
    <property type="entry name" value="UDP-galactose 4-epimerase, domain 1"/>
    <property type="match status" value="1"/>
</dbReference>
<dbReference type="GO" id="GO:0019305">
    <property type="term" value="P:dTDP-rhamnose biosynthetic process"/>
    <property type="evidence" value="ECO:0007669"/>
    <property type="project" value="UniProtKB-UniPathway"/>
</dbReference>
<keyword evidence="6" id="KW-0560">Oxidoreductase</keyword>
<feature type="domain" description="RmlD-like substrate binding" evidence="7">
    <location>
        <begin position="5"/>
        <end position="274"/>
    </location>
</feature>
<evidence type="ECO:0000313" key="9">
    <source>
        <dbReference type="Proteomes" id="UP000190962"/>
    </source>
</evidence>
<evidence type="ECO:0000256" key="3">
    <source>
        <dbReference type="ARBA" id="ARBA00012929"/>
    </source>
</evidence>
<dbReference type="AlphaFoldDB" id="A0A1T2F7S6"/>
<dbReference type="CDD" id="cd05254">
    <property type="entry name" value="dTDP_HR_like_SDR_e"/>
    <property type="match status" value="1"/>
</dbReference>
<protein>
    <recommendedName>
        <fullName evidence="4 6">dTDP-4-dehydrorhamnose reductase</fullName>
        <ecNumber evidence="3 6">1.1.1.133</ecNumber>
    </recommendedName>
</protein>
<accession>A0A1T2F7S6</accession>
<comment type="catalytic activity">
    <reaction evidence="5 6">
        <text>dTDP-beta-L-rhamnose + NADP(+) = dTDP-4-dehydro-beta-L-rhamnose + NADPH + H(+)</text>
        <dbReference type="Rhea" id="RHEA:21796"/>
        <dbReference type="ChEBI" id="CHEBI:15378"/>
        <dbReference type="ChEBI" id="CHEBI:57510"/>
        <dbReference type="ChEBI" id="CHEBI:57783"/>
        <dbReference type="ChEBI" id="CHEBI:58349"/>
        <dbReference type="ChEBI" id="CHEBI:62830"/>
        <dbReference type="EC" id="1.1.1.133"/>
    </reaction>
</comment>
<evidence type="ECO:0000259" key="7">
    <source>
        <dbReference type="Pfam" id="PF04321"/>
    </source>
</evidence>
<dbReference type="InterPro" id="IPR005913">
    <property type="entry name" value="dTDP_dehydrorham_reduct"/>
</dbReference>
<comment type="function">
    <text evidence="6">Catalyzes the reduction of dTDP-6-deoxy-L-lyxo-4-hexulose to yield dTDP-L-rhamnose.</text>
</comment>
<evidence type="ECO:0000256" key="6">
    <source>
        <dbReference type="RuleBase" id="RU364082"/>
    </source>
</evidence>
<evidence type="ECO:0000256" key="4">
    <source>
        <dbReference type="ARBA" id="ARBA00017099"/>
    </source>
</evidence>
<evidence type="ECO:0000313" key="8">
    <source>
        <dbReference type="EMBL" id="OOY34249.1"/>
    </source>
</evidence>
<comment type="pathway">
    <text evidence="1 6">Carbohydrate biosynthesis; dTDP-L-rhamnose biosynthesis.</text>
</comment>
<gene>
    <name evidence="8" type="ORF">BOV88_11180</name>
</gene>
<dbReference type="UniPathway" id="UPA00281"/>
<comment type="caution">
    <text evidence="8">The sequence shown here is derived from an EMBL/GenBank/DDBJ whole genome shotgun (WGS) entry which is preliminary data.</text>
</comment>
<evidence type="ECO:0000256" key="5">
    <source>
        <dbReference type="ARBA" id="ARBA00048200"/>
    </source>
</evidence>
<dbReference type="InterPro" id="IPR036291">
    <property type="entry name" value="NAD(P)-bd_dom_sf"/>
</dbReference>